<name>A0ACC2L6A2_PERAE</name>
<proteinExistence type="predicted"/>
<gene>
    <name evidence="1" type="ORF">MRB53_022277</name>
</gene>
<organism evidence="1 2">
    <name type="scientific">Persea americana</name>
    <name type="common">Avocado</name>
    <dbReference type="NCBI Taxonomy" id="3435"/>
    <lineage>
        <taxon>Eukaryota</taxon>
        <taxon>Viridiplantae</taxon>
        <taxon>Streptophyta</taxon>
        <taxon>Embryophyta</taxon>
        <taxon>Tracheophyta</taxon>
        <taxon>Spermatophyta</taxon>
        <taxon>Magnoliopsida</taxon>
        <taxon>Magnoliidae</taxon>
        <taxon>Laurales</taxon>
        <taxon>Lauraceae</taxon>
        <taxon>Persea</taxon>
    </lineage>
</organism>
<protein>
    <submittedName>
        <fullName evidence="1">Uncharacterized protein</fullName>
    </submittedName>
</protein>
<evidence type="ECO:0000313" key="2">
    <source>
        <dbReference type="Proteomes" id="UP001234297"/>
    </source>
</evidence>
<accession>A0ACC2L6A2</accession>
<evidence type="ECO:0000313" key="1">
    <source>
        <dbReference type="EMBL" id="KAJ8628954.1"/>
    </source>
</evidence>
<keyword evidence="2" id="KW-1185">Reference proteome</keyword>
<sequence>MGFADPEQSENGKGRKAKYKKKAIEVEEAALPLQEHCLPLSNLDLLLPPVDVSVFFCYEKPRKRNDLAFAPMVRILKNALAQTLVSFYAFAGEVIMSSAGEPC</sequence>
<reference evidence="1 2" key="1">
    <citation type="journal article" date="2022" name="Hortic Res">
        <title>A haplotype resolved chromosomal level avocado genome allows analysis of novel avocado genes.</title>
        <authorList>
            <person name="Nath O."/>
            <person name="Fletcher S.J."/>
            <person name="Hayward A."/>
            <person name="Shaw L.M."/>
            <person name="Masouleh A.K."/>
            <person name="Furtado A."/>
            <person name="Henry R.J."/>
            <person name="Mitter N."/>
        </authorList>
    </citation>
    <scope>NUCLEOTIDE SEQUENCE [LARGE SCALE GENOMIC DNA]</scope>
    <source>
        <strain evidence="2">cv. Hass</strain>
    </source>
</reference>
<dbReference type="EMBL" id="CM056815">
    <property type="protein sequence ID" value="KAJ8628954.1"/>
    <property type="molecule type" value="Genomic_DNA"/>
</dbReference>
<comment type="caution">
    <text evidence="1">The sequence shown here is derived from an EMBL/GenBank/DDBJ whole genome shotgun (WGS) entry which is preliminary data.</text>
</comment>
<dbReference type="Proteomes" id="UP001234297">
    <property type="component" value="Chromosome 7"/>
</dbReference>